<dbReference type="GO" id="GO:0016757">
    <property type="term" value="F:glycosyltransferase activity"/>
    <property type="evidence" value="ECO:0007669"/>
    <property type="project" value="UniProtKB-KW"/>
</dbReference>
<reference evidence="4 5" key="1">
    <citation type="submission" date="2019-11" db="EMBL/GenBank/DDBJ databases">
        <title>Whole-genome sequence of the anaerobic purple sulfur bacterium Allochromatium palmeri DSM 15591.</title>
        <authorList>
            <person name="Kyndt J.A."/>
            <person name="Meyer T.E."/>
        </authorList>
    </citation>
    <scope>NUCLEOTIDE SEQUENCE [LARGE SCALE GENOMIC DNA]</scope>
    <source>
        <strain evidence="4 5">DSM 15591</strain>
    </source>
</reference>
<dbReference type="Gene3D" id="3.40.50.2000">
    <property type="entry name" value="Glycogen Phosphorylase B"/>
    <property type="match status" value="1"/>
</dbReference>
<evidence type="ECO:0000256" key="2">
    <source>
        <dbReference type="ARBA" id="ARBA00022676"/>
    </source>
</evidence>
<evidence type="ECO:0000313" key="5">
    <source>
        <dbReference type="Proteomes" id="UP000434044"/>
    </source>
</evidence>
<evidence type="ECO:0000256" key="3">
    <source>
        <dbReference type="ARBA" id="ARBA00022679"/>
    </source>
</evidence>
<dbReference type="OrthoDB" id="146908at2"/>
<gene>
    <name evidence="4" type="ORF">GJ668_18380</name>
</gene>
<evidence type="ECO:0008006" key="6">
    <source>
        <dbReference type="Google" id="ProtNLM"/>
    </source>
</evidence>
<proteinExistence type="predicted"/>
<comment type="pathway">
    <text evidence="1">Protein modification; protein glycosylation.</text>
</comment>
<evidence type="ECO:0000256" key="1">
    <source>
        <dbReference type="ARBA" id="ARBA00004922"/>
    </source>
</evidence>
<name>A0A6N8EJB3_9GAMM</name>
<sequence length="628" mass="71463">MTMPQSSSKKQPAGWYTGRPRLRLSLYYARNAQHRTQLPMPDSAPRDLALDSRALAKAYAAGHSDKVLEMLHDWLAIYGGPSLLHPLSQHQQRAVNQGVESLVYYLTRPDLRFGKRAVRRLLKQHPVLTNVIALSDYRSSDHWLRNLLQRGGSMRIPAMLLHNARNGLAGDRATYFDLDADLASEWYGQYFFGVPGFASSIAQENLREHLTFWDERMQLPMSVSNGYMRSTYIDPTLDRVFKGNFNRLAQRVLGKVKIRNRPRGNRIGVITARWAPTHPTYKNRFPLFAALTDAFDLSLIHVGPKRDDLETSIFSSVHRVWLENGRFQSDFLFDNDLDILFFPDVGMSSESRYLSNMRFAPVQITTNSHPVSTFGSQIDYFLTGIESEEALERAPTHYSERLVLIPGIGTLPIKPSYLPQRKQARQNPLLIGCAWGALKFNHAHLQLLKTIADSSPVPVRYRFLPTLNRNSNYYLPFRHDLETILGGERVELFPSQSYERYMDCLAECALALDSFPFGGNTSIIDCLSLRIPIVTRKGWQFYNLAGPVLLERFGLGELNAESDAAFVRIALRLIADSEWRQRLMAPISRALVSQQMEATTDVDAFRKAMHYLIGHKAKSGKRAPLVFD</sequence>
<organism evidence="4 5">
    <name type="scientific">Allochromatium palmeri</name>
    <dbReference type="NCBI Taxonomy" id="231048"/>
    <lineage>
        <taxon>Bacteria</taxon>
        <taxon>Pseudomonadati</taxon>
        <taxon>Pseudomonadota</taxon>
        <taxon>Gammaproteobacteria</taxon>
        <taxon>Chromatiales</taxon>
        <taxon>Chromatiaceae</taxon>
        <taxon>Allochromatium</taxon>
    </lineage>
</organism>
<dbReference type="AlphaFoldDB" id="A0A6N8EJB3"/>
<dbReference type="Gene3D" id="3.40.50.11380">
    <property type="match status" value="1"/>
</dbReference>
<comment type="caution">
    <text evidence="4">The sequence shown here is derived from an EMBL/GenBank/DDBJ whole genome shotgun (WGS) entry which is preliminary data.</text>
</comment>
<dbReference type="EMBL" id="WNKT01000064">
    <property type="protein sequence ID" value="MTW23019.1"/>
    <property type="molecule type" value="Genomic_DNA"/>
</dbReference>
<keyword evidence="3" id="KW-0808">Transferase</keyword>
<dbReference type="PANTHER" id="PTHR44835">
    <property type="entry name" value="UDP-N-ACETYLGLUCOSAMINE--PEPTIDE N-ACETYLGLUCOSAMINYLTRANSFERASE SPINDLY-RELATED"/>
    <property type="match status" value="1"/>
</dbReference>
<keyword evidence="2" id="KW-0328">Glycosyltransferase</keyword>
<keyword evidence="5" id="KW-1185">Reference proteome</keyword>
<accession>A0A6N8EJB3</accession>
<dbReference type="PANTHER" id="PTHR44835:SF1">
    <property type="entry name" value="PROTEIN O-GLCNAC TRANSFERASE"/>
    <property type="match status" value="1"/>
</dbReference>
<dbReference type="InterPro" id="IPR051939">
    <property type="entry name" value="Glycosyltr_41/O-GlcNAc_trsf"/>
</dbReference>
<dbReference type="Proteomes" id="UP000434044">
    <property type="component" value="Unassembled WGS sequence"/>
</dbReference>
<evidence type="ECO:0000313" key="4">
    <source>
        <dbReference type="EMBL" id="MTW23019.1"/>
    </source>
</evidence>
<protein>
    <recommendedName>
        <fullName evidence="6">O-GlcNAc transferase C-terminal domain-containing protein</fullName>
    </recommendedName>
</protein>